<dbReference type="AlphaFoldDB" id="A0AA35XLY9"/>
<dbReference type="EMBL" id="CASHTH010004349">
    <property type="protein sequence ID" value="CAI8056337.1"/>
    <property type="molecule type" value="Genomic_DNA"/>
</dbReference>
<sequence>MAVIEVGESQVMENSEGARVTPSVVAVHHSTERQSVTNPENTVFSIKRLMGRRFEDAEVQSAIKRLPYKVVKAANGDSHVVMADKTYSPPEVSAMILQKLKQAVITVPAYFNDTQRQATKDAGRIAGLEVLRATNGDTFLGGDDFDATGPKHLSMNLSRSKLEQLVGDLIDRTTTPCRQAISDAGITADQIDEIVMVGGMTRMPAVAEKVKEIFGKEPHKSETFTTAADGQTSVERPMAADNKSIGRFILDGVLPAPRGIPQIDVSFDIDANGILNVSAKDKATGREQRITITASSVEEASRNADEDRRQREWVETRNMADSAAYNAEKLLREQGENVPADLKEELESKIALLREALQAEDMALVSQRLQELQTSLQKVGTAVYSQQGGPSAPPPGEDGARTYRLRAPSKASTERYRNTGEPHRQLR</sequence>
<dbReference type="SUPFAM" id="SSF100920">
    <property type="entry name" value="Heat shock protein 70kD (HSP70), peptide-binding domain"/>
    <property type="match status" value="1"/>
</dbReference>
<dbReference type="PRINTS" id="PR00301">
    <property type="entry name" value="HEATSHOCK70"/>
</dbReference>
<dbReference type="FunFam" id="1.20.1270.10:FF:000001">
    <property type="entry name" value="Molecular chaperone DnaK"/>
    <property type="match status" value="1"/>
</dbReference>
<feature type="compositionally biased region" description="Basic and acidic residues" evidence="4">
    <location>
        <begin position="412"/>
        <end position="427"/>
    </location>
</feature>
<proteinExistence type="inferred from homology"/>
<keyword evidence="3" id="KW-0067">ATP-binding</keyword>
<comment type="caution">
    <text evidence="5">The sequence shown here is derived from an EMBL/GenBank/DDBJ whole genome shotgun (WGS) entry which is preliminary data.</text>
</comment>
<dbReference type="Pfam" id="PF00012">
    <property type="entry name" value="HSP70"/>
    <property type="match status" value="2"/>
</dbReference>
<dbReference type="SUPFAM" id="SSF53067">
    <property type="entry name" value="Actin-like ATPase domain"/>
    <property type="match status" value="2"/>
</dbReference>
<name>A0AA35XLY9_GEOBA</name>
<dbReference type="PROSITE" id="PS01036">
    <property type="entry name" value="HSP70_3"/>
    <property type="match status" value="1"/>
</dbReference>
<feature type="region of interest" description="Disordered" evidence="4">
    <location>
        <begin position="384"/>
        <end position="427"/>
    </location>
</feature>
<keyword evidence="6" id="KW-1185">Reference proteome</keyword>
<dbReference type="Gene3D" id="2.60.34.10">
    <property type="entry name" value="Substrate Binding Domain Of DNAk, Chain A, domain 1"/>
    <property type="match status" value="1"/>
</dbReference>
<comment type="similarity">
    <text evidence="1">Belongs to the heat shock protein 70 family.</text>
</comment>
<dbReference type="InterPro" id="IPR013126">
    <property type="entry name" value="Hsp_70_fam"/>
</dbReference>
<dbReference type="GO" id="GO:0140662">
    <property type="term" value="F:ATP-dependent protein folding chaperone"/>
    <property type="evidence" value="ECO:0007669"/>
    <property type="project" value="InterPro"/>
</dbReference>
<dbReference type="Gene3D" id="3.30.30.30">
    <property type="match status" value="1"/>
</dbReference>
<dbReference type="Gene3D" id="1.20.1270.10">
    <property type="match status" value="1"/>
</dbReference>
<dbReference type="PANTHER" id="PTHR19375">
    <property type="entry name" value="HEAT SHOCK PROTEIN 70KDA"/>
    <property type="match status" value="1"/>
</dbReference>
<keyword evidence="2" id="KW-0547">Nucleotide-binding</keyword>
<dbReference type="GO" id="GO:0005524">
    <property type="term" value="F:ATP binding"/>
    <property type="evidence" value="ECO:0007669"/>
    <property type="project" value="UniProtKB-KW"/>
</dbReference>
<reference evidence="5" key="1">
    <citation type="submission" date="2023-03" db="EMBL/GenBank/DDBJ databases">
        <authorList>
            <person name="Steffen K."/>
            <person name="Cardenas P."/>
        </authorList>
    </citation>
    <scope>NUCLEOTIDE SEQUENCE</scope>
</reference>
<dbReference type="InterPro" id="IPR043129">
    <property type="entry name" value="ATPase_NBD"/>
</dbReference>
<dbReference type="SUPFAM" id="SSF100934">
    <property type="entry name" value="Heat shock protein 70kD (HSP70), C-terminal subdomain"/>
    <property type="match status" value="1"/>
</dbReference>
<organism evidence="5 6">
    <name type="scientific">Geodia barretti</name>
    <name type="common">Barrett's horny sponge</name>
    <dbReference type="NCBI Taxonomy" id="519541"/>
    <lineage>
        <taxon>Eukaryota</taxon>
        <taxon>Metazoa</taxon>
        <taxon>Porifera</taxon>
        <taxon>Demospongiae</taxon>
        <taxon>Heteroscleromorpha</taxon>
        <taxon>Tetractinellida</taxon>
        <taxon>Astrophorina</taxon>
        <taxon>Geodiidae</taxon>
        <taxon>Geodia</taxon>
    </lineage>
</organism>
<evidence type="ECO:0000256" key="1">
    <source>
        <dbReference type="ARBA" id="ARBA00007381"/>
    </source>
</evidence>
<accession>A0AA35XLY9</accession>
<protein>
    <submittedName>
        <fullName evidence="5">Chaperone protein DnaK</fullName>
    </submittedName>
</protein>
<dbReference type="Gene3D" id="3.30.420.40">
    <property type="match status" value="2"/>
</dbReference>
<evidence type="ECO:0000256" key="3">
    <source>
        <dbReference type="ARBA" id="ARBA00022840"/>
    </source>
</evidence>
<evidence type="ECO:0000313" key="5">
    <source>
        <dbReference type="EMBL" id="CAI8056337.1"/>
    </source>
</evidence>
<dbReference type="InterPro" id="IPR018181">
    <property type="entry name" value="Heat_shock_70_CS"/>
</dbReference>
<evidence type="ECO:0000313" key="6">
    <source>
        <dbReference type="Proteomes" id="UP001174909"/>
    </source>
</evidence>
<dbReference type="FunFam" id="3.30.30.30:FF:000003">
    <property type="entry name" value="Heat shock protein 9"/>
    <property type="match status" value="1"/>
</dbReference>
<gene>
    <name evidence="5" type="ORF">GBAR_LOCUS30693</name>
</gene>
<evidence type="ECO:0000256" key="4">
    <source>
        <dbReference type="SAM" id="MobiDB-lite"/>
    </source>
</evidence>
<dbReference type="Proteomes" id="UP001174909">
    <property type="component" value="Unassembled WGS sequence"/>
</dbReference>
<dbReference type="InterPro" id="IPR029048">
    <property type="entry name" value="HSP70_C_sf"/>
</dbReference>
<evidence type="ECO:0000256" key="2">
    <source>
        <dbReference type="ARBA" id="ARBA00022741"/>
    </source>
</evidence>
<dbReference type="InterPro" id="IPR029047">
    <property type="entry name" value="HSP70_peptide-bd_sf"/>
</dbReference>